<gene>
    <name evidence="3" type="ORF">AUK40_02455</name>
</gene>
<evidence type="ECO:0000313" key="4">
    <source>
        <dbReference type="Proteomes" id="UP000183245"/>
    </source>
</evidence>
<dbReference type="AlphaFoldDB" id="A0A1J5IL93"/>
<proteinExistence type="predicted"/>
<dbReference type="EMBL" id="MNZT01000046">
    <property type="protein sequence ID" value="OIP97836.1"/>
    <property type="molecule type" value="Genomic_DNA"/>
</dbReference>
<comment type="caution">
    <text evidence="3">The sequence shown here is derived from an EMBL/GenBank/DDBJ whole genome shotgun (WGS) entry which is preliminary data.</text>
</comment>
<dbReference type="Proteomes" id="UP000183245">
    <property type="component" value="Unassembled WGS sequence"/>
</dbReference>
<evidence type="ECO:0000313" key="3">
    <source>
        <dbReference type="EMBL" id="OIP97836.1"/>
    </source>
</evidence>
<feature type="compositionally biased region" description="Polar residues" evidence="1">
    <location>
        <begin position="19"/>
        <end position="29"/>
    </location>
</feature>
<dbReference type="STRING" id="1817892.AUK40_02455"/>
<organism evidence="3 4">
    <name type="scientific">Candidatus Wirthbacteria bacterium CG2_30_54_11</name>
    <dbReference type="NCBI Taxonomy" id="1817892"/>
    <lineage>
        <taxon>Bacteria</taxon>
        <taxon>Candidatus Wirthbacteria</taxon>
    </lineage>
</organism>
<evidence type="ECO:0000256" key="2">
    <source>
        <dbReference type="SAM" id="Phobius"/>
    </source>
</evidence>
<keyword evidence="2" id="KW-0472">Membrane</keyword>
<protein>
    <submittedName>
        <fullName evidence="3">Uncharacterized protein</fullName>
    </submittedName>
</protein>
<keyword evidence="2" id="KW-0812">Transmembrane</keyword>
<feature type="transmembrane region" description="Helical" evidence="2">
    <location>
        <begin position="56"/>
        <end position="73"/>
    </location>
</feature>
<accession>A0A1J5IL93</accession>
<feature type="compositionally biased region" description="Basic residues" evidence="1">
    <location>
        <begin position="1"/>
        <end position="12"/>
    </location>
</feature>
<evidence type="ECO:0000256" key="1">
    <source>
        <dbReference type="SAM" id="MobiDB-lite"/>
    </source>
</evidence>
<reference evidence="3 4" key="1">
    <citation type="journal article" date="2016" name="Environ. Microbiol.">
        <title>Genomic resolution of a cold subsurface aquifer community provides metabolic insights for novel microbes adapted to high CO concentrations.</title>
        <authorList>
            <person name="Probst A.J."/>
            <person name="Castelle C.J."/>
            <person name="Singh A."/>
            <person name="Brown C.T."/>
            <person name="Anantharaman K."/>
            <person name="Sharon I."/>
            <person name="Hug L.A."/>
            <person name="Burstein D."/>
            <person name="Emerson J.B."/>
            <person name="Thomas B.C."/>
            <person name="Banfield J.F."/>
        </authorList>
    </citation>
    <scope>NUCLEOTIDE SEQUENCE [LARGE SCALE GENOMIC DNA]</scope>
    <source>
        <strain evidence="3">CG2_30_54_11</strain>
    </source>
</reference>
<sequence>MSRKQSKKRSFGHARTEPLPQTSTSTSPLKASAPVKTAAPTDFAKYAYVAKDLKQVAVILGTILVLYLTIFLANQSLHLF</sequence>
<feature type="region of interest" description="Disordered" evidence="1">
    <location>
        <begin position="1"/>
        <end position="33"/>
    </location>
</feature>
<keyword evidence="2" id="KW-1133">Transmembrane helix</keyword>
<name>A0A1J5IL93_9BACT</name>